<evidence type="ECO:0000256" key="2">
    <source>
        <dbReference type="ARBA" id="ARBA00022679"/>
    </source>
</evidence>
<name>A0ABU6JR17_9GAMM</name>
<dbReference type="PANTHER" id="PTHR43619">
    <property type="entry name" value="S-ADENOSYL-L-METHIONINE-DEPENDENT METHYLTRANSFERASE YKTD-RELATED"/>
    <property type="match status" value="1"/>
</dbReference>
<reference evidence="3 4" key="1">
    <citation type="journal article" date="2017" name="Int. J. Syst. Evol. Microbiol.">
        <title>Brenneria populi subsp. brevivirga subsp. nov. isolated from symptomatic bark of Populus x euramericana canker, and description of Brenneria populi subsp. populi subsp. nov.</title>
        <authorList>
            <person name="Zheng M.H."/>
            <person name="Piao C.G."/>
            <person name="Xue H."/>
            <person name="Guo M.W."/>
            <person name="Li Y."/>
        </authorList>
    </citation>
    <scope>NUCLEOTIDE SEQUENCE [LARGE SCALE GENOMIC DNA]</scope>
    <source>
        <strain evidence="3 4">D9-5</strain>
    </source>
</reference>
<organism evidence="3 4">
    <name type="scientific">Brenneria populi</name>
    <dbReference type="NCBI Taxonomy" id="1505588"/>
    <lineage>
        <taxon>Bacteria</taxon>
        <taxon>Pseudomonadati</taxon>
        <taxon>Pseudomonadota</taxon>
        <taxon>Gammaproteobacteria</taxon>
        <taxon>Enterobacterales</taxon>
        <taxon>Pectobacteriaceae</taxon>
        <taxon>Brenneria</taxon>
    </lineage>
</organism>
<keyword evidence="1 3" id="KW-0489">Methyltransferase</keyword>
<dbReference type="EC" id="2.1.1.-" evidence="3"/>
<dbReference type="Pfam" id="PF04072">
    <property type="entry name" value="LCM"/>
    <property type="match status" value="1"/>
</dbReference>
<proteinExistence type="predicted"/>
<dbReference type="InterPro" id="IPR029063">
    <property type="entry name" value="SAM-dependent_MTases_sf"/>
</dbReference>
<dbReference type="GO" id="GO:0032259">
    <property type="term" value="P:methylation"/>
    <property type="evidence" value="ECO:0007669"/>
    <property type="project" value="UniProtKB-KW"/>
</dbReference>
<dbReference type="RefSeq" id="WP_327618062.1">
    <property type="nucleotide sequence ID" value="NZ_JAYWTM010000007.1"/>
</dbReference>
<evidence type="ECO:0000313" key="4">
    <source>
        <dbReference type="Proteomes" id="UP001309705"/>
    </source>
</evidence>
<protein>
    <submittedName>
        <fullName evidence="3">Class I SAM-dependent methyltransferase</fullName>
        <ecNumber evidence="3">2.1.1.-</ecNumber>
    </submittedName>
</protein>
<dbReference type="GO" id="GO:0008168">
    <property type="term" value="F:methyltransferase activity"/>
    <property type="evidence" value="ECO:0007669"/>
    <property type="project" value="UniProtKB-KW"/>
</dbReference>
<comment type="caution">
    <text evidence="3">The sequence shown here is derived from an EMBL/GenBank/DDBJ whole genome shotgun (WGS) entry which is preliminary data.</text>
</comment>
<sequence length="273" mass="31985">MKENYFEDKVSNTLLIPLACKAEESMRQHPIIVDDVACDILKKTRFDIKKYKNKKTSRVGTAIRAKYFDNETIEFINKNENPVIITLGCGLDARYQRIGDAAQQARFYYIDLMDVIDARKKLIPCHENEKYISGSILDNDWIYAVKKELHHDEHLFFIIEGVLMYFTEEQVKKIFNALCQNFSNSGMIFDMLNTWLSKNSAKHDTVKNSGVQFSFGLDDEKEIERWNSKLTHVKTKLFTEFSEYKRMGKIISFMMSHVNKYKTASKMVTYEIK</sequence>
<dbReference type="Gene3D" id="3.40.50.150">
    <property type="entry name" value="Vaccinia Virus protein VP39"/>
    <property type="match status" value="1"/>
</dbReference>
<evidence type="ECO:0000256" key="1">
    <source>
        <dbReference type="ARBA" id="ARBA00022603"/>
    </source>
</evidence>
<gene>
    <name evidence="3" type="ORF">VSX58_10810</name>
</gene>
<evidence type="ECO:0000313" key="3">
    <source>
        <dbReference type="EMBL" id="MEC5343081.1"/>
    </source>
</evidence>
<dbReference type="Proteomes" id="UP001309705">
    <property type="component" value="Unassembled WGS sequence"/>
</dbReference>
<dbReference type="PIRSF" id="PIRSF028177">
    <property type="entry name" value="Polyketide_synth_Omtfrase_TcmP"/>
    <property type="match status" value="1"/>
</dbReference>
<dbReference type="InterPro" id="IPR007213">
    <property type="entry name" value="Ppm1/Ppm2/Tcmp"/>
</dbReference>
<dbReference type="InterPro" id="IPR016874">
    <property type="entry name" value="TcmP-like"/>
</dbReference>
<dbReference type="EMBL" id="JAYWTM010000007">
    <property type="protein sequence ID" value="MEC5343081.1"/>
    <property type="molecule type" value="Genomic_DNA"/>
</dbReference>
<keyword evidence="2 3" id="KW-0808">Transferase</keyword>
<accession>A0ABU6JR17</accession>
<keyword evidence="4" id="KW-1185">Reference proteome</keyword>
<dbReference type="SUPFAM" id="SSF53335">
    <property type="entry name" value="S-adenosyl-L-methionine-dependent methyltransferases"/>
    <property type="match status" value="1"/>
</dbReference>
<dbReference type="PANTHER" id="PTHR43619:SF2">
    <property type="entry name" value="S-ADENOSYL-L-METHIONINE-DEPENDENT METHYLTRANSFERASES SUPERFAMILY PROTEIN"/>
    <property type="match status" value="1"/>
</dbReference>